<reference evidence="3" key="1">
    <citation type="submission" date="2021-03" db="EMBL/GenBank/DDBJ databases">
        <title>Taxonomic study of Clostridium polyendosporum from meadow-gley soil under rice.</title>
        <authorList>
            <person name="Kobayashi H."/>
            <person name="Tanizawa Y."/>
            <person name="Yagura M."/>
        </authorList>
    </citation>
    <scope>NUCLEOTIDE SEQUENCE</scope>
    <source>
        <strain evidence="3">JCM 30710</strain>
    </source>
</reference>
<feature type="transmembrane region" description="Helical" evidence="1">
    <location>
        <begin position="305"/>
        <end position="323"/>
    </location>
</feature>
<name>A0A919VL23_9CLOT</name>
<evidence type="ECO:0008006" key="5">
    <source>
        <dbReference type="Google" id="ProtNLM"/>
    </source>
</evidence>
<comment type="caution">
    <text evidence="3">The sequence shown here is derived from an EMBL/GenBank/DDBJ whole genome shotgun (WGS) entry which is preliminary data.</text>
</comment>
<accession>A0A919VL23</accession>
<dbReference type="Pfam" id="PF07907">
    <property type="entry name" value="YibE_F"/>
    <property type="match status" value="1"/>
</dbReference>
<dbReference type="Proteomes" id="UP000679179">
    <property type="component" value="Unassembled WGS sequence"/>
</dbReference>
<keyword evidence="2" id="KW-0732">Signal</keyword>
<feature type="transmembrane region" description="Helical" evidence="1">
    <location>
        <begin position="123"/>
        <end position="141"/>
    </location>
</feature>
<dbReference type="EMBL" id="BOPZ01000004">
    <property type="protein sequence ID" value="GIM28158.1"/>
    <property type="molecule type" value="Genomic_DNA"/>
</dbReference>
<keyword evidence="1" id="KW-0812">Transmembrane</keyword>
<sequence>MKKILLFLFIIFCTINISTLNVKADTLDNPNIISARAKVVGVKEENNSTGISENKGDIRQIITVQVTNGKYKGKVLTIENTIRSDLAYNLDIHEKDTILVLIMEDKNGNYLGVNIEDMARDTYLLYLVLIFALLMIIIGKLKGVKSLITLVITGFTIWKVFIPMIIKGYSPIGASILTCVLISITTLVITSGLNNKTLSALFGTLSGVIIAGVISLIIGKYANITGFANEDAQLLINAPIKIDLKGLLFAGIIMGSLGAVMDIGISISSAIFELKEVNKKMSKKDLITSGMNIGKDIMGTMSNTLILAYVGSSIQMILLFVAYNMSASEVINKELIASEILRALSGSIGLVCAIPITVGISSLLAERKNNITQELPDSLEVN</sequence>
<dbReference type="InterPro" id="IPR012507">
    <property type="entry name" value="YibE_F"/>
</dbReference>
<evidence type="ECO:0000313" key="3">
    <source>
        <dbReference type="EMBL" id="GIM28158.1"/>
    </source>
</evidence>
<feature type="transmembrane region" description="Helical" evidence="1">
    <location>
        <begin position="200"/>
        <end position="219"/>
    </location>
</feature>
<evidence type="ECO:0000256" key="2">
    <source>
        <dbReference type="SAM" id="SignalP"/>
    </source>
</evidence>
<protein>
    <recommendedName>
        <fullName evidence="5">YibE/F-like protein</fullName>
    </recommendedName>
</protein>
<feature type="transmembrane region" description="Helical" evidence="1">
    <location>
        <begin position="148"/>
        <end position="166"/>
    </location>
</feature>
<proteinExistence type="predicted"/>
<keyword evidence="1" id="KW-0472">Membrane</keyword>
<keyword evidence="1" id="KW-1133">Transmembrane helix</keyword>
<keyword evidence="4" id="KW-1185">Reference proteome</keyword>
<gene>
    <name evidence="3" type="ORF">CPJCM30710_08240</name>
</gene>
<dbReference type="AlphaFoldDB" id="A0A919VL23"/>
<feature type="signal peptide" evidence="2">
    <location>
        <begin position="1"/>
        <end position="24"/>
    </location>
</feature>
<feature type="transmembrane region" description="Helical" evidence="1">
    <location>
        <begin position="343"/>
        <end position="365"/>
    </location>
</feature>
<dbReference type="PANTHER" id="PTHR41771">
    <property type="entry name" value="MEMBRANE PROTEIN-RELATED"/>
    <property type="match status" value="1"/>
</dbReference>
<evidence type="ECO:0000313" key="4">
    <source>
        <dbReference type="Proteomes" id="UP000679179"/>
    </source>
</evidence>
<dbReference type="RefSeq" id="WP_212902891.1">
    <property type="nucleotide sequence ID" value="NZ_BOPZ01000004.1"/>
</dbReference>
<evidence type="ECO:0000256" key="1">
    <source>
        <dbReference type="SAM" id="Phobius"/>
    </source>
</evidence>
<feature type="chain" id="PRO_5037871101" description="YibE/F-like protein" evidence="2">
    <location>
        <begin position="25"/>
        <end position="382"/>
    </location>
</feature>
<feature type="transmembrane region" description="Helical" evidence="1">
    <location>
        <begin position="172"/>
        <end position="193"/>
    </location>
</feature>
<dbReference type="PANTHER" id="PTHR41771:SF1">
    <property type="entry name" value="MEMBRANE PROTEIN"/>
    <property type="match status" value="1"/>
</dbReference>
<feature type="transmembrane region" description="Helical" evidence="1">
    <location>
        <begin position="247"/>
        <end position="274"/>
    </location>
</feature>
<organism evidence="3 4">
    <name type="scientific">Clostridium polyendosporum</name>
    <dbReference type="NCBI Taxonomy" id="69208"/>
    <lineage>
        <taxon>Bacteria</taxon>
        <taxon>Bacillati</taxon>
        <taxon>Bacillota</taxon>
        <taxon>Clostridia</taxon>
        <taxon>Eubacteriales</taxon>
        <taxon>Clostridiaceae</taxon>
        <taxon>Clostridium</taxon>
    </lineage>
</organism>